<feature type="domain" description="Tyrosine-protein kinase G-rich" evidence="10">
    <location>
        <begin position="277"/>
        <end position="321"/>
    </location>
</feature>
<feature type="transmembrane region" description="Helical" evidence="8">
    <location>
        <begin position="299"/>
        <end position="319"/>
    </location>
</feature>
<evidence type="ECO:0000256" key="4">
    <source>
        <dbReference type="ARBA" id="ARBA00022692"/>
    </source>
</evidence>
<dbReference type="OrthoDB" id="2854392at2"/>
<feature type="domain" description="Polysaccharide chain length determinant N-terminal" evidence="9">
    <location>
        <begin position="5"/>
        <end position="97"/>
    </location>
</feature>
<comment type="caution">
    <text evidence="11">The sequence shown here is derived from an EMBL/GenBank/DDBJ whole genome shotgun (WGS) entry which is preliminary data.</text>
</comment>
<dbReference type="EMBL" id="LSKU01000001">
    <property type="protein sequence ID" value="KXG44551.1"/>
    <property type="molecule type" value="Genomic_DNA"/>
</dbReference>
<dbReference type="AlphaFoldDB" id="A0A135L6C2"/>
<dbReference type="PANTHER" id="PTHR32309:SF13">
    <property type="entry name" value="FERRIC ENTEROBACTIN TRANSPORT PROTEIN FEPE"/>
    <property type="match status" value="1"/>
</dbReference>
<dbReference type="PANTHER" id="PTHR32309">
    <property type="entry name" value="TYROSINE-PROTEIN KINASE"/>
    <property type="match status" value="1"/>
</dbReference>
<evidence type="ECO:0000313" key="11">
    <source>
        <dbReference type="EMBL" id="KXG44551.1"/>
    </source>
</evidence>
<proteinExistence type="inferred from homology"/>
<evidence type="ECO:0000256" key="8">
    <source>
        <dbReference type="SAM" id="Phobius"/>
    </source>
</evidence>
<evidence type="ECO:0000259" key="9">
    <source>
        <dbReference type="Pfam" id="PF02706"/>
    </source>
</evidence>
<dbReference type="STRING" id="1413211.U473_11380"/>
<accession>A0A135L6C2</accession>
<dbReference type="InterPro" id="IPR003856">
    <property type="entry name" value="LPS_length_determ_N"/>
</dbReference>
<evidence type="ECO:0000256" key="6">
    <source>
        <dbReference type="ARBA" id="ARBA00023136"/>
    </source>
</evidence>
<keyword evidence="5 8" id="KW-1133">Transmembrane helix</keyword>
<evidence type="ECO:0000256" key="3">
    <source>
        <dbReference type="ARBA" id="ARBA00022475"/>
    </source>
</evidence>
<dbReference type="RefSeq" id="WP_068726418.1">
    <property type="nucleotide sequence ID" value="NZ_LSKU01000001.1"/>
</dbReference>
<feature type="coiled-coil region" evidence="7">
    <location>
        <begin position="170"/>
        <end position="197"/>
    </location>
</feature>
<name>A0A135L6C2_9BACI</name>
<keyword evidence="3" id="KW-1003">Cell membrane</keyword>
<keyword evidence="6 8" id="KW-0472">Membrane</keyword>
<dbReference type="InterPro" id="IPR050445">
    <property type="entry name" value="Bact_polysacc_biosynth/exp"/>
</dbReference>
<comment type="subcellular location">
    <subcellularLocation>
        <location evidence="1">Cell membrane</location>
        <topology evidence="1">Multi-pass membrane protein</topology>
    </subcellularLocation>
</comment>
<evidence type="ECO:0000256" key="2">
    <source>
        <dbReference type="ARBA" id="ARBA00006683"/>
    </source>
</evidence>
<keyword evidence="7" id="KW-0175">Coiled coil</keyword>
<evidence type="ECO:0008006" key="13">
    <source>
        <dbReference type="Google" id="ProtNLM"/>
    </source>
</evidence>
<keyword evidence="12" id="KW-1185">Reference proteome</keyword>
<dbReference type="GO" id="GO:0004713">
    <property type="term" value="F:protein tyrosine kinase activity"/>
    <property type="evidence" value="ECO:0007669"/>
    <property type="project" value="TreeGrafter"/>
</dbReference>
<evidence type="ECO:0000259" key="10">
    <source>
        <dbReference type="Pfam" id="PF13807"/>
    </source>
</evidence>
<dbReference type="Pfam" id="PF13807">
    <property type="entry name" value="GNVR"/>
    <property type="match status" value="1"/>
</dbReference>
<protein>
    <recommendedName>
        <fullName evidence="13">Polysaccharide chain length determinant N-terminal domain-containing protein</fullName>
    </recommendedName>
</protein>
<dbReference type="InterPro" id="IPR032807">
    <property type="entry name" value="GNVR"/>
</dbReference>
<reference evidence="11 12" key="1">
    <citation type="submission" date="2016-02" db="EMBL/GenBank/DDBJ databases">
        <title>Draft Genome for Tepidibacillus decaturensis nov. sp. Strain Z9, an Anaerobic, Moderately Thermophilic and Heterotrophic Bacterium from Deep Subsurface of the Illinois Basin, USA.</title>
        <authorList>
            <person name="Dong Y."/>
            <person name="Chang J.Y."/>
            <person name="Sanford R."/>
            <person name="Fouke B.W."/>
        </authorList>
    </citation>
    <scope>NUCLEOTIDE SEQUENCE [LARGE SCALE GENOMIC DNA]</scope>
    <source>
        <strain evidence="11 12">Z9</strain>
    </source>
</reference>
<gene>
    <name evidence="11" type="ORF">U473_11380</name>
</gene>
<evidence type="ECO:0000313" key="12">
    <source>
        <dbReference type="Proteomes" id="UP000070352"/>
    </source>
</evidence>
<feature type="transmembrane region" description="Helical" evidence="8">
    <location>
        <begin position="21"/>
        <end position="42"/>
    </location>
</feature>
<dbReference type="Proteomes" id="UP000070352">
    <property type="component" value="Unassembled WGS sequence"/>
</dbReference>
<dbReference type="Pfam" id="PF02706">
    <property type="entry name" value="Wzz"/>
    <property type="match status" value="1"/>
</dbReference>
<dbReference type="GO" id="GO:0005886">
    <property type="term" value="C:plasma membrane"/>
    <property type="evidence" value="ECO:0007669"/>
    <property type="project" value="UniProtKB-SubCell"/>
</dbReference>
<comment type="similarity">
    <text evidence="2">Belongs to the CpsC/CapA family.</text>
</comment>
<evidence type="ECO:0000256" key="5">
    <source>
        <dbReference type="ARBA" id="ARBA00022989"/>
    </source>
</evidence>
<evidence type="ECO:0000256" key="7">
    <source>
        <dbReference type="SAM" id="Coils"/>
    </source>
</evidence>
<keyword evidence="4 8" id="KW-0812">Transmembrane</keyword>
<sequence>MENVEEISLRELIEILLRGKKTIAVVTLAAMFVSAIISFFVLSPTYQITTAVVVKQIKGTESSSIISKMMNQEEVPINTLISAFDNVIAGSRMLEQVKKISPEWKGIQSGALNNLIKVDLVKDTMTVNLTVNAHSAKDAVALANIVTARFQQFIEDQNFDTLSANVKSTKRQVEMDMALLKNKLAKIKEEMAKVDKSLIYQKSIVDDPYLQELAARLGNTNVVNISKLTVQNEEPNPAYIKYLEDYAANQLALSDLESQHTELTKAEGQLKEIAKETGIKASVVRNVIEPENPVKPNKLLNVAIATVLGFMLGVFWVFLKEYWNSTSSSVDIRKAVVVDTKD</sequence>
<evidence type="ECO:0000256" key="1">
    <source>
        <dbReference type="ARBA" id="ARBA00004651"/>
    </source>
</evidence>
<organism evidence="11 12">
    <name type="scientific">Tepidibacillus decaturensis</name>
    <dbReference type="NCBI Taxonomy" id="1413211"/>
    <lineage>
        <taxon>Bacteria</taxon>
        <taxon>Bacillati</taxon>
        <taxon>Bacillota</taxon>
        <taxon>Bacilli</taxon>
        <taxon>Bacillales</taxon>
        <taxon>Bacillaceae</taxon>
        <taxon>Tepidibacillus</taxon>
    </lineage>
</organism>